<protein>
    <submittedName>
        <fullName evidence="2">Interferon alpha/beta receptor 1, Interferon I interferon signaling complex</fullName>
    </submittedName>
</protein>
<proteinExistence type="predicted"/>
<evidence type="ECO:0000259" key="1">
    <source>
        <dbReference type="PROSITE" id="PS50853"/>
    </source>
</evidence>
<dbReference type="InterPro" id="IPR003961">
    <property type="entry name" value="FN3_dom"/>
</dbReference>
<dbReference type="SUPFAM" id="SSF49265">
    <property type="entry name" value="Fibronectin type III"/>
    <property type="match status" value="1"/>
</dbReference>
<organism evidence="2">
    <name type="scientific">Siphoviridae sp. ctGz830</name>
    <dbReference type="NCBI Taxonomy" id="2827825"/>
    <lineage>
        <taxon>Viruses</taxon>
        <taxon>Duplodnaviria</taxon>
        <taxon>Heunggongvirae</taxon>
        <taxon>Uroviricota</taxon>
        <taxon>Caudoviricetes</taxon>
    </lineage>
</organism>
<dbReference type="InterPro" id="IPR036116">
    <property type="entry name" value="FN3_sf"/>
</dbReference>
<keyword evidence="2" id="KW-0675">Receptor</keyword>
<accession>A0A8S5TAH6</accession>
<dbReference type="InterPro" id="IPR013783">
    <property type="entry name" value="Ig-like_fold"/>
</dbReference>
<dbReference type="EMBL" id="BK032780">
    <property type="protein sequence ID" value="DAF59983.1"/>
    <property type="molecule type" value="Genomic_DNA"/>
</dbReference>
<name>A0A8S5TAH6_9CAUD</name>
<feature type="domain" description="Fibronectin type-III" evidence="1">
    <location>
        <begin position="397"/>
        <end position="493"/>
    </location>
</feature>
<dbReference type="PROSITE" id="PS50853">
    <property type="entry name" value="FN3"/>
    <property type="match status" value="1"/>
</dbReference>
<evidence type="ECO:0000313" key="2">
    <source>
        <dbReference type="EMBL" id="DAF59983.1"/>
    </source>
</evidence>
<reference evidence="2" key="1">
    <citation type="journal article" date="2021" name="Proc. Natl. Acad. Sci. U.S.A.">
        <title>A Catalog of Tens of Thousands of Viruses from Human Metagenomes Reveals Hidden Associations with Chronic Diseases.</title>
        <authorList>
            <person name="Tisza M.J."/>
            <person name="Buck C.B."/>
        </authorList>
    </citation>
    <scope>NUCLEOTIDE SEQUENCE</scope>
    <source>
        <strain evidence="2">CtGz830</strain>
    </source>
</reference>
<dbReference type="Gene3D" id="2.60.40.10">
    <property type="entry name" value="Immunoglobulins"/>
    <property type="match status" value="1"/>
</dbReference>
<sequence length="740" mass="83776">MEQKKGTVSISGNAENYTQKVAVLSNKDIFTLTDMYYRVYLYLQSEDKAQGRINIGQYQTPIIYFRYGKSGFEITEKDKIKENYRQYGLSGISPFTFNSNWHGQQVIEFSIIAECSVLPTITNLNIDSTVPRKDIIVSWNSTKQERYEITAVTGGNTVYTKTGNTETTHTIPANTFADGQKVDITVKVLYSDNGNLSSSAWASEKTSITLKQPTVKISQFKPTGTINPLANINVSWGCETQASYKLDIISDSKVIQTYTGTTLKVVTIPANTIYNGLVDFKLTVSDGYTEAVHTESYNVTNNPKVQILGLEPNGSVRNSSFPIEIAWSSINQKKCMLQIFENNVQKGQFTGTNENSLTLPENYLSVGSIKLILYVYNTVYGEEVQDTREAVFETISKPKPPTFEEKSSYNTSKPIFVWNPDGKQRAYQLLIYKADVKIEDSDIVENNISTYKTTTNLENNTTYIIKVRTKNEHELWSDYTSKEIYVSFTTLAPATFTVNANQTNHSVLINFHSEIDTDFKENQIWRADGKGKFKLVAKGLGSNGTFIDYYIPGNIELRYKILSKSKNDAVTESDIKSITVNINGFLLCDAEDTSHKTNLKFNYATGFEIVRNRTFVKYLGSKKMIVEDDGSAEYMKGSFTFEMRLADFDLLLSLYNAQKTLFYRDNRGKALFCGISNLKQEYIFRIPTWVKVSFELIEVENKVSAYESSEGDKILKEVLIDGTWMLNGEKDMVGWEWVTS</sequence>